<keyword evidence="4" id="KW-0548">Nucleotidyltransferase</keyword>
<dbReference type="RefSeq" id="WP_076343973.1">
    <property type="nucleotide sequence ID" value="NZ_FTOO01000001.1"/>
</dbReference>
<accession>A0A1N7JMM7</accession>
<name>A0A1N7JMM7_9BACL</name>
<dbReference type="PANTHER" id="PTHR43764">
    <property type="entry name" value="MOLYBDENUM COFACTOR BIOSYNTHESIS"/>
    <property type="match status" value="1"/>
</dbReference>
<dbReference type="NCBIfam" id="TIGR00177">
    <property type="entry name" value="molyb_syn"/>
    <property type="match status" value="1"/>
</dbReference>
<dbReference type="Pfam" id="PF00994">
    <property type="entry name" value="MoCF_biosynth"/>
    <property type="match status" value="1"/>
</dbReference>
<comment type="pathway">
    <text evidence="1">Cofactor biosynthesis; molybdopterin biosynthesis.</text>
</comment>
<evidence type="ECO:0000313" key="4">
    <source>
        <dbReference type="EMBL" id="SIS50613.1"/>
    </source>
</evidence>
<dbReference type="GO" id="GO:0006777">
    <property type="term" value="P:Mo-molybdopterin cofactor biosynthetic process"/>
    <property type="evidence" value="ECO:0007669"/>
    <property type="project" value="UniProtKB-KW"/>
</dbReference>
<dbReference type="Proteomes" id="UP000186156">
    <property type="component" value="Unassembled WGS sequence"/>
</dbReference>
<dbReference type="InterPro" id="IPR001453">
    <property type="entry name" value="MoaB/Mog_dom"/>
</dbReference>
<dbReference type="GO" id="GO:0016779">
    <property type="term" value="F:nucleotidyltransferase activity"/>
    <property type="evidence" value="ECO:0007669"/>
    <property type="project" value="UniProtKB-KW"/>
</dbReference>
<evidence type="ECO:0000256" key="2">
    <source>
        <dbReference type="ARBA" id="ARBA00023150"/>
    </source>
</evidence>
<evidence type="ECO:0000256" key="1">
    <source>
        <dbReference type="ARBA" id="ARBA00005046"/>
    </source>
</evidence>
<evidence type="ECO:0000313" key="5">
    <source>
        <dbReference type="Proteomes" id="UP000186156"/>
    </source>
</evidence>
<reference evidence="5" key="1">
    <citation type="submission" date="2017-01" db="EMBL/GenBank/DDBJ databases">
        <authorList>
            <person name="Varghese N."/>
            <person name="Submissions S."/>
        </authorList>
    </citation>
    <scope>NUCLEOTIDE SEQUENCE [LARGE SCALE GENOMIC DNA]</scope>
    <source>
        <strain evidence="5">DSM 16176</strain>
    </source>
</reference>
<proteinExistence type="predicted"/>
<keyword evidence="5" id="KW-1185">Reference proteome</keyword>
<dbReference type="AlphaFoldDB" id="A0A1N7JMM7"/>
<evidence type="ECO:0000259" key="3">
    <source>
        <dbReference type="SMART" id="SM00852"/>
    </source>
</evidence>
<keyword evidence="2" id="KW-0501">Molybdenum cofactor biosynthesis</keyword>
<feature type="domain" description="MoaB/Mog" evidence="3">
    <location>
        <begin position="9"/>
        <end position="152"/>
    </location>
</feature>
<protein>
    <submittedName>
        <fullName evidence="4">Molybdopterin adenylyltransferase</fullName>
    </submittedName>
</protein>
<dbReference type="SMART" id="SM00852">
    <property type="entry name" value="MoCF_biosynth"/>
    <property type="match status" value="1"/>
</dbReference>
<dbReference type="InterPro" id="IPR036425">
    <property type="entry name" value="MoaB/Mog-like_dom_sf"/>
</dbReference>
<sequence>MDMPMRTAAVITVSDSASRGARHDESGPLLASLLREAGFDVRHAVVLPDDRARIAARLRALALEGVHLVATTGGTGLGPRDVTPEATRDVIEREIPGIGEAMRASAWPAKPQAMLSRQTAGIRGQTLIINFPGSPRAVEEGFRVIAPILPHALDLVAGITEHRRD</sequence>
<dbReference type="OrthoDB" id="9784492at2"/>
<dbReference type="Gene3D" id="3.40.980.10">
    <property type="entry name" value="MoaB/Mog-like domain"/>
    <property type="match status" value="1"/>
</dbReference>
<dbReference type="STRING" id="252246.SAMN05421799_10183"/>
<gene>
    <name evidence="4" type="ORF">SAMN05421799_10183</name>
</gene>
<dbReference type="PANTHER" id="PTHR43764:SF1">
    <property type="entry name" value="MOLYBDOPTERIN MOLYBDOTRANSFERASE"/>
    <property type="match status" value="1"/>
</dbReference>
<keyword evidence="4" id="KW-0808">Transferase</keyword>
<dbReference type="InterPro" id="IPR051920">
    <property type="entry name" value="MPT_Adenylyltrnsfr/MoaC-Rel"/>
</dbReference>
<dbReference type="SUPFAM" id="SSF53218">
    <property type="entry name" value="Molybdenum cofactor biosynthesis proteins"/>
    <property type="match status" value="1"/>
</dbReference>
<dbReference type="EMBL" id="FTOO01000001">
    <property type="protein sequence ID" value="SIS50613.1"/>
    <property type="molecule type" value="Genomic_DNA"/>
</dbReference>
<organism evidence="4 5">
    <name type="scientific">Alicyclobacillus vulcanalis</name>
    <dbReference type="NCBI Taxonomy" id="252246"/>
    <lineage>
        <taxon>Bacteria</taxon>
        <taxon>Bacillati</taxon>
        <taxon>Bacillota</taxon>
        <taxon>Bacilli</taxon>
        <taxon>Bacillales</taxon>
        <taxon>Alicyclobacillaceae</taxon>
        <taxon>Alicyclobacillus</taxon>
    </lineage>
</organism>
<dbReference type="CDD" id="cd00886">
    <property type="entry name" value="MogA_MoaB"/>
    <property type="match status" value="1"/>
</dbReference>